<dbReference type="AlphaFoldDB" id="A0A8J2RYN4"/>
<dbReference type="Proteomes" id="UP000789390">
    <property type="component" value="Unassembled WGS sequence"/>
</dbReference>
<dbReference type="GO" id="GO:0050808">
    <property type="term" value="P:synapse organization"/>
    <property type="evidence" value="ECO:0007669"/>
    <property type="project" value="TreeGrafter"/>
</dbReference>
<dbReference type="PANTHER" id="PTHR23279:SF41">
    <property type="entry name" value="DEFECTIVE PROBOSCIS EXTENSION RESPONSE 4-RELATED"/>
    <property type="match status" value="1"/>
</dbReference>
<dbReference type="InterPro" id="IPR036179">
    <property type="entry name" value="Ig-like_dom_sf"/>
</dbReference>
<evidence type="ECO:0000313" key="3">
    <source>
        <dbReference type="Proteomes" id="UP000789390"/>
    </source>
</evidence>
<dbReference type="InterPro" id="IPR037448">
    <property type="entry name" value="Zig-8"/>
</dbReference>
<dbReference type="SMART" id="SM00409">
    <property type="entry name" value="IG"/>
    <property type="match status" value="2"/>
</dbReference>
<dbReference type="Pfam" id="PF13927">
    <property type="entry name" value="Ig_3"/>
    <property type="match status" value="1"/>
</dbReference>
<dbReference type="InterPro" id="IPR003598">
    <property type="entry name" value="Ig_sub2"/>
</dbReference>
<dbReference type="SMART" id="SM00408">
    <property type="entry name" value="IGc2"/>
    <property type="match status" value="2"/>
</dbReference>
<evidence type="ECO:0000259" key="1">
    <source>
        <dbReference type="PROSITE" id="PS50835"/>
    </source>
</evidence>
<dbReference type="InterPro" id="IPR007110">
    <property type="entry name" value="Ig-like_dom"/>
</dbReference>
<sequence length="224" mass="25519">MFPMVSWIRQREINGIVRPVILTTGLFTYTSDQRFSVLQRPTMEYSSLSPALDHSLTDWVLQIKFVQPRDAGVYECQVSTEPRISENFHLNVVESKAKMIGPADVYVKQGSTLGLTCLVSQAVEHATVFWYHDLNVIDESQSIVRIDQNFDFTMATMTSRLRINNLQSAHSGNYTCLTTAADPASTMVHVNIQLLCNTVIQEFHKNFRFQSAGFRYHCALLLNY</sequence>
<dbReference type="PROSITE" id="PS50835">
    <property type="entry name" value="IG_LIKE"/>
    <property type="match status" value="1"/>
</dbReference>
<accession>A0A8J2RYN4</accession>
<dbReference type="SUPFAM" id="SSF48726">
    <property type="entry name" value="Immunoglobulin"/>
    <property type="match status" value="2"/>
</dbReference>
<feature type="domain" description="Ig-like" evidence="1">
    <location>
        <begin position="82"/>
        <end position="193"/>
    </location>
</feature>
<dbReference type="InterPro" id="IPR013783">
    <property type="entry name" value="Ig-like_fold"/>
</dbReference>
<dbReference type="InterPro" id="IPR003599">
    <property type="entry name" value="Ig_sub"/>
</dbReference>
<dbReference type="Gene3D" id="2.60.40.10">
    <property type="entry name" value="Immunoglobulins"/>
    <property type="match status" value="2"/>
</dbReference>
<name>A0A8J2RYN4_9CRUS</name>
<organism evidence="2 3">
    <name type="scientific">Daphnia galeata</name>
    <dbReference type="NCBI Taxonomy" id="27404"/>
    <lineage>
        <taxon>Eukaryota</taxon>
        <taxon>Metazoa</taxon>
        <taxon>Ecdysozoa</taxon>
        <taxon>Arthropoda</taxon>
        <taxon>Crustacea</taxon>
        <taxon>Branchiopoda</taxon>
        <taxon>Diplostraca</taxon>
        <taxon>Cladocera</taxon>
        <taxon>Anomopoda</taxon>
        <taxon>Daphniidae</taxon>
        <taxon>Daphnia</taxon>
    </lineage>
</organism>
<dbReference type="PANTHER" id="PTHR23279">
    <property type="entry name" value="DEFECTIVE PROBOSCIS EXTENSION RESPONSE DPR -RELATED"/>
    <property type="match status" value="1"/>
</dbReference>
<proteinExistence type="predicted"/>
<dbReference type="GO" id="GO:0032589">
    <property type="term" value="C:neuron projection membrane"/>
    <property type="evidence" value="ECO:0007669"/>
    <property type="project" value="TreeGrafter"/>
</dbReference>
<keyword evidence="3" id="KW-1185">Reference proteome</keyword>
<dbReference type="EMBL" id="CAKKLH010000201">
    <property type="protein sequence ID" value="CAH0105885.1"/>
    <property type="molecule type" value="Genomic_DNA"/>
</dbReference>
<dbReference type="OrthoDB" id="190835at2759"/>
<comment type="caution">
    <text evidence="2">The sequence shown here is derived from an EMBL/GenBank/DDBJ whole genome shotgun (WGS) entry which is preliminary data.</text>
</comment>
<evidence type="ECO:0000313" key="2">
    <source>
        <dbReference type="EMBL" id="CAH0105885.1"/>
    </source>
</evidence>
<reference evidence="2" key="1">
    <citation type="submission" date="2021-11" db="EMBL/GenBank/DDBJ databases">
        <authorList>
            <person name="Schell T."/>
        </authorList>
    </citation>
    <scope>NUCLEOTIDE SEQUENCE</scope>
    <source>
        <strain evidence="2">M5</strain>
    </source>
</reference>
<gene>
    <name evidence="2" type="ORF">DGAL_LOCUS8958</name>
</gene>
<dbReference type="CDD" id="cd00096">
    <property type="entry name" value="Ig"/>
    <property type="match status" value="1"/>
</dbReference>
<protein>
    <recommendedName>
        <fullName evidence="1">Ig-like domain-containing protein</fullName>
    </recommendedName>
</protein>